<feature type="binding site" evidence="14">
    <location>
        <position position="457"/>
    </location>
    <ligand>
        <name>L-glutamate</name>
        <dbReference type="ChEBI" id="CHEBI:29985"/>
    </ligand>
</feature>
<keyword evidence="11" id="KW-0325">Glycoprotein</keyword>
<organism evidence="19">
    <name type="scientific">Amphibalanus improvisus</name>
    <name type="common">Bay barnacle</name>
    <name type="synonym">Balanus improvisus</name>
    <dbReference type="NCBI Taxonomy" id="1220549"/>
    <lineage>
        <taxon>Eukaryota</taxon>
        <taxon>Metazoa</taxon>
        <taxon>Ecdysozoa</taxon>
        <taxon>Arthropoda</taxon>
        <taxon>Crustacea</taxon>
        <taxon>Multicrustacea</taxon>
        <taxon>Cirripedia</taxon>
        <taxon>Thoracica</taxon>
        <taxon>Thoracicalcarea</taxon>
        <taxon>Balanomorpha</taxon>
        <taxon>Balanoidea</taxon>
        <taxon>Balanidae</taxon>
        <taxon>Amphibalaninae</taxon>
        <taxon>Amphibalanus</taxon>
    </lineage>
</organism>
<evidence type="ECO:0000256" key="13">
    <source>
        <dbReference type="ARBA" id="ARBA00023303"/>
    </source>
</evidence>
<evidence type="ECO:0000256" key="8">
    <source>
        <dbReference type="ARBA" id="ARBA00023065"/>
    </source>
</evidence>
<evidence type="ECO:0000256" key="1">
    <source>
        <dbReference type="ARBA" id="ARBA00004651"/>
    </source>
</evidence>
<evidence type="ECO:0000256" key="12">
    <source>
        <dbReference type="ARBA" id="ARBA00023286"/>
    </source>
</evidence>
<keyword evidence="12" id="KW-1071">Ligand-gated ion channel</keyword>
<dbReference type="EMBL" id="MK093208">
    <property type="protein sequence ID" value="QCO69764.1"/>
    <property type="molecule type" value="mRNA"/>
</dbReference>
<dbReference type="AlphaFoldDB" id="A0A4P8EVA7"/>
<keyword evidence="6 17" id="KW-1133">Transmembrane helix</keyword>
<evidence type="ECO:0000256" key="5">
    <source>
        <dbReference type="ARBA" id="ARBA00022692"/>
    </source>
</evidence>
<dbReference type="InterPro" id="IPR001508">
    <property type="entry name" value="Iono_Glu_rcpt_met"/>
</dbReference>
<evidence type="ECO:0000256" key="2">
    <source>
        <dbReference type="ARBA" id="ARBA00008685"/>
    </source>
</evidence>
<feature type="transmembrane region" description="Helical" evidence="17">
    <location>
        <begin position="562"/>
        <end position="588"/>
    </location>
</feature>
<feature type="transmembrane region" description="Helical" evidence="17">
    <location>
        <begin position="758"/>
        <end position="778"/>
    </location>
</feature>
<feature type="binding site" evidence="14">
    <location>
        <position position="452"/>
    </location>
    <ligand>
        <name>L-glutamate</name>
        <dbReference type="ChEBI" id="CHEBI:29985"/>
    </ligand>
</feature>
<feature type="disulfide bond" evidence="16">
    <location>
        <begin position="680"/>
        <end position="735"/>
    </location>
</feature>
<keyword evidence="13" id="KW-0407">Ion channel</keyword>
<sequence>MPDVNLLEALQDTLDQQVPQLQFTEVELVALPADSGDGLQIPPDLNALFVQSNCRDVSNIKKMIDDLEISTIIFTGAGCTPVREGRMHQLPVFAAAQDLPEVFRELKGSGTLRWHEMNIITYSDADPVLLRGIIDVLREGEQGDSALTVYSIPREQPTGPFGGPSSARDVLRTIETQADHEGRQFLVFGDRKSAHEILREARAMHLLVPETQWLAVFWDTSQQDTNMLQFLPGVRDGENLSFLFNATRTGPCPGNKTCLLESAALALLAAMDEQHSDEWQLRVSVDEDEWQELQPSRGQRAHSYMTGLRSGLGSSERCPVCRQWTLQAAEIGDYGKVSLLDVGRWLPGTGLHIADDLFPHVTGGFRGRTIPIMSLEYPPWQIYKRDSRGVVYEYTGLIFEVVNELAQKLNFSYVVRAPADGLWGIEESPGKWNGMIGDILAGRALLAAGAFTVNAARQSVINYTVFIDRQPYNLLTRRPDHLTRALLFLQPFAADTWWCIFTAVLLAGPVLWLINRNSYYYRYYNIPSSKDFFSLKYCSWYAYGAILQQGGPRLPKADSGRFVVGVWWLFVLVVVTTYSGNLVAVLTFPRINNLINSLDDLLAFHTDVTWGIQGGTAIENYFRESPEPKFRKIFEGAKIHTEDTDGDILAMVRHEQHIYIEWKTNLLFLMKEEFRRTDRCYYSLGKENFFEEYVAMVVPPKSPYLKKFNKEISKMLKAGFIQKWKADFWPSQDRCSSTAYGGAGRQKKVDLEDMQGSFYLLLLGLVVGLVSLLFECCYRNTDFRRPQHSAREVVVQHTFLE</sequence>
<protein>
    <submittedName>
        <fullName evidence="19">IR93a</fullName>
    </submittedName>
</protein>
<keyword evidence="9 17" id="KW-0472">Membrane</keyword>
<keyword evidence="3" id="KW-0813">Transport</keyword>
<evidence type="ECO:0000256" key="17">
    <source>
        <dbReference type="SAM" id="Phobius"/>
    </source>
</evidence>
<dbReference type="SMART" id="SM00918">
    <property type="entry name" value="Lig_chan-Glu_bd"/>
    <property type="match status" value="1"/>
</dbReference>
<evidence type="ECO:0000256" key="16">
    <source>
        <dbReference type="PIRSR" id="PIRSR601508-3"/>
    </source>
</evidence>
<dbReference type="PANTHER" id="PTHR42643:SF24">
    <property type="entry name" value="IONOTROPIC RECEPTOR 60A"/>
    <property type="match status" value="1"/>
</dbReference>
<dbReference type="GO" id="GO:0015276">
    <property type="term" value="F:ligand-gated monoatomic ion channel activity"/>
    <property type="evidence" value="ECO:0007669"/>
    <property type="project" value="InterPro"/>
</dbReference>
<feature type="site" description="Crucial to convey clamshell closure to channel opening" evidence="15">
    <location>
        <position position="595"/>
    </location>
</feature>
<dbReference type="GO" id="GO:0050906">
    <property type="term" value="P:detection of stimulus involved in sensory perception"/>
    <property type="evidence" value="ECO:0007669"/>
    <property type="project" value="UniProtKB-ARBA"/>
</dbReference>
<feature type="transmembrane region" description="Helical" evidence="17">
    <location>
        <begin position="495"/>
        <end position="514"/>
    </location>
</feature>
<dbReference type="Pfam" id="PF10613">
    <property type="entry name" value="Lig_chan-Glu_bd"/>
    <property type="match status" value="1"/>
</dbReference>
<keyword evidence="8" id="KW-0406">Ion transport</keyword>
<evidence type="ECO:0000256" key="14">
    <source>
        <dbReference type="PIRSR" id="PIRSR601508-1"/>
    </source>
</evidence>
<accession>A0A4P8EVA7</accession>
<dbReference type="GO" id="GO:0043226">
    <property type="term" value="C:organelle"/>
    <property type="evidence" value="ECO:0007669"/>
    <property type="project" value="UniProtKB-ARBA"/>
</dbReference>
<dbReference type="InterPro" id="IPR052192">
    <property type="entry name" value="Insect_Ionotropic_Sensory_Rcpt"/>
</dbReference>
<reference evidence="19" key="1">
    <citation type="journal article" date="2019" name="PLoS ONE">
        <title>Sensory receptor repertoire in cyprid antennules of the barnacle Balanus improvisus.</title>
        <authorList>
            <person name="Abramova A."/>
            <person name="Alm Rosenblad M."/>
            <person name="Blomberg A."/>
            <person name="Larsson T.A."/>
        </authorList>
    </citation>
    <scope>NUCLEOTIDE SEQUENCE</scope>
</reference>
<comment type="subcellular location">
    <subcellularLocation>
        <location evidence="1">Cell membrane</location>
        <topology evidence="1">Multi-pass membrane protein</topology>
    </subcellularLocation>
</comment>
<dbReference type="Gene3D" id="3.40.190.10">
    <property type="entry name" value="Periplasmic binding protein-like II"/>
    <property type="match status" value="1"/>
</dbReference>
<keyword evidence="4" id="KW-1003">Cell membrane</keyword>
<dbReference type="Gene3D" id="1.10.287.70">
    <property type="match status" value="1"/>
</dbReference>
<comment type="similarity">
    <text evidence="2">Belongs to the glutamate-gated ion channel (TC 1.A.10.1) family.</text>
</comment>
<evidence type="ECO:0000256" key="7">
    <source>
        <dbReference type="ARBA" id="ARBA00023054"/>
    </source>
</evidence>
<dbReference type="InterPro" id="IPR001320">
    <property type="entry name" value="Iontro_rcpt_C"/>
</dbReference>
<dbReference type="PRINTS" id="PR00177">
    <property type="entry name" value="NMDARECEPTOR"/>
</dbReference>
<evidence type="ECO:0000256" key="10">
    <source>
        <dbReference type="ARBA" id="ARBA00023170"/>
    </source>
</evidence>
<dbReference type="FunFam" id="3.40.190.10:FF:000078">
    <property type="entry name" value="glutamate receptor ionotropic, NMDA 3B"/>
    <property type="match status" value="1"/>
</dbReference>
<evidence type="ECO:0000256" key="4">
    <source>
        <dbReference type="ARBA" id="ARBA00022475"/>
    </source>
</evidence>
<dbReference type="GO" id="GO:0005886">
    <property type="term" value="C:plasma membrane"/>
    <property type="evidence" value="ECO:0007669"/>
    <property type="project" value="UniProtKB-SubCell"/>
</dbReference>
<dbReference type="SUPFAM" id="SSF53850">
    <property type="entry name" value="Periplasmic binding protein-like II"/>
    <property type="match status" value="1"/>
</dbReference>
<keyword evidence="7" id="KW-0175">Coiled coil</keyword>
<dbReference type="FunFam" id="1.10.287.70:FF:000143">
    <property type="entry name" value="Probable glutamate receptor"/>
    <property type="match status" value="1"/>
</dbReference>
<dbReference type="Pfam" id="PF00060">
    <property type="entry name" value="Lig_chan"/>
    <property type="match status" value="1"/>
</dbReference>
<dbReference type="PANTHER" id="PTHR42643">
    <property type="entry name" value="IONOTROPIC RECEPTOR 20A-RELATED"/>
    <property type="match status" value="1"/>
</dbReference>
<evidence type="ECO:0000256" key="15">
    <source>
        <dbReference type="PIRSR" id="PIRSR601508-2"/>
    </source>
</evidence>
<evidence type="ECO:0000313" key="19">
    <source>
        <dbReference type="EMBL" id="QCO69764.1"/>
    </source>
</evidence>
<keyword evidence="16" id="KW-1015">Disulfide bond</keyword>
<evidence type="ECO:0000256" key="11">
    <source>
        <dbReference type="ARBA" id="ARBA00023180"/>
    </source>
</evidence>
<evidence type="ECO:0000256" key="3">
    <source>
        <dbReference type="ARBA" id="ARBA00022448"/>
    </source>
</evidence>
<name>A0A4P8EVA7_AMPIM</name>
<dbReference type="InterPro" id="IPR019594">
    <property type="entry name" value="Glu/Gly-bd"/>
</dbReference>
<feature type="domain" description="Ionotropic glutamate receptor L-glutamate and glycine-binding" evidence="18">
    <location>
        <begin position="379"/>
        <end position="441"/>
    </location>
</feature>
<evidence type="ECO:0000259" key="18">
    <source>
        <dbReference type="SMART" id="SM00918"/>
    </source>
</evidence>
<proteinExistence type="evidence at transcript level"/>
<keyword evidence="5 17" id="KW-0812">Transmembrane</keyword>
<dbReference type="GO" id="GO:0038023">
    <property type="term" value="F:signaling receptor activity"/>
    <property type="evidence" value="ECO:0007669"/>
    <property type="project" value="InterPro"/>
</dbReference>
<feature type="site" description="Interaction with the cone snail toxin Con-ikot-ikot" evidence="15">
    <location>
        <position position="714"/>
    </location>
</feature>
<evidence type="ECO:0000256" key="9">
    <source>
        <dbReference type="ARBA" id="ARBA00023136"/>
    </source>
</evidence>
<keyword evidence="10" id="KW-0675">Receptor</keyword>
<evidence type="ECO:0000256" key="6">
    <source>
        <dbReference type="ARBA" id="ARBA00022989"/>
    </source>
</evidence>
<feature type="site" description="Interaction with the cone snail toxin Con-ikot-ikot" evidence="15">
    <location>
        <position position="623"/>
    </location>
</feature>